<organism evidence="9 10">
    <name type="scientific">Streptomyces polygonati</name>
    <dbReference type="NCBI Taxonomy" id="1617087"/>
    <lineage>
        <taxon>Bacteria</taxon>
        <taxon>Bacillati</taxon>
        <taxon>Actinomycetota</taxon>
        <taxon>Actinomycetes</taxon>
        <taxon>Kitasatosporales</taxon>
        <taxon>Streptomycetaceae</taxon>
        <taxon>Streptomyces</taxon>
    </lineage>
</organism>
<evidence type="ECO:0000256" key="1">
    <source>
        <dbReference type="ARBA" id="ARBA00004651"/>
    </source>
</evidence>
<keyword evidence="4 7" id="KW-1133">Transmembrane helix</keyword>
<evidence type="ECO:0000256" key="3">
    <source>
        <dbReference type="ARBA" id="ARBA00022692"/>
    </source>
</evidence>
<feature type="domain" description="ABC3 transporter permease C-terminal" evidence="8">
    <location>
        <begin position="231"/>
        <end position="345"/>
    </location>
</feature>
<proteinExistence type="predicted"/>
<reference evidence="10" key="1">
    <citation type="journal article" date="2019" name="Int. J. Syst. Evol. Microbiol.">
        <title>The Global Catalogue of Microorganisms (GCM) 10K type strain sequencing project: providing services to taxonomists for standard genome sequencing and annotation.</title>
        <authorList>
            <consortium name="The Broad Institute Genomics Platform"/>
            <consortium name="The Broad Institute Genome Sequencing Center for Infectious Disease"/>
            <person name="Wu L."/>
            <person name="Ma J."/>
        </authorList>
    </citation>
    <scope>NUCLEOTIDE SEQUENCE [LARGE SCALE GENOMIC DNA]</scope>
    <source>
        <strain evidence="10">CGMCC 4.7237</strain>
    </source>
</reference>
<dbReference type="PANTHER" id="PTHR30287">
    <property type="entry name" value="MEMBRANE COMPONENT OF PREDICTED ABC SUPERFAMILY METABOLITE UPTAKE TRANSPORTER"/>
    <property type="match status" value="1"/>
</dbReference>
<feature type="transmembrane region" description="Helical" evidence="7">
    <location>
        <begin position="394"/>
        <end position="415"/>
    </location>
</feature>
<keyword evidence="10" id="KW-1185">Reference proteome</keyword>
<feature type="transmembrane region" description="Helical" evidence="7">
    <location>
        <begin position="280"/>
        <end position="302"/>
    </location>
</feature>
<feature type="transmembrane region" description="Helical" evidence="7">
    <location>
        <begin position="227"/>
        <end position="248"/>
    </location>
</feature>
<evidence type="ECO:0000313" key="10">
    <source>
        <dbReference type="Proteomes" id="UP001595765"/>
    </source>
</evidence>
<feature type="transmembrane region" description="Helical" evidence="7">
    <location>
        <begin position="745"/>
        <end position="766"/>
    </location>
</feature>
<evidence type="ECO:0000256" key="4">
    <source>
        <dbReference type="ARBA" id="ARBA00022989"/>
    </source>
</evidence>
<feature type="transmembrane region" description="Helical" evidence="7">
    <location>
        <begin position="778"/>
        <end position="801"/>
    </location>
</feature>
<feature type="transmembrane region" description="Helical" evidence="7">
    <location>
        <begin position="364"/>
        <end position="382"/>
    </location>
</feature>
<feature type="transmembrane region" description="Helical" evidence="7">
    <location>
        <begin position="689"/>
        <end position="707"/>
    </location>
</feature>
<protein>
    <submittedName>
        <fullName evidence="9">FtsX-like permease family protein</fullName>
    </submittedName>
</protein>
<dbReference type="Proteomes" id="UP001595765">
    <property type="component" value="Unassembled WGS sequence"/>
</dbReference>
<dbReference type="InterPro" id="IPR038766">
    <property type="entry name" value="Membrane_comp_ABC_pdt"/>
</dbReference>
<sequence>MSGSPGPLAGFDAIGPRGPRGHEPEPSASPRTWIRDLALGVRFAAGGGREGWTRTLLTAAGVGLGVSLLLLAAAIPAMMATRDRKEAARDTSSMTYIAKPTDHTLLIADAGTTYHDKDITGVLVHPEGTAPGRPPGVDVLPPAGHMLVSPALKKLLASAPLLRERFPYTVDGTIGKAGLLGPAELYYYAGSDRLTARDADYTTGNAERVSGFGYQRASEPMGPVLDLLLVMVLVVLLLPVAVFVGTAVRFGGERRDRRLAALRLVGADIRMTRRIAAGEALFGAVFGLVLGALVFLLGRQLASKVTIRGISAFPSDMTPSTPLTLVIVLAVPLAAIAVTMLSLRRTVIEPLSVVRQGLGRRRRLWWRLLIPAVGLLLLAPLFGTVRGDASVNQYQVALGTVMLLVGVTAVLPWVVEVTVGRMRGGPVAWQLATRRLQLNSSASARMVSGVTVAVAGAIALQMLFGGVGGDFRSSTGADSTRAQAQVNVPVTSGSQTQAAMRQIAATKGVRQVYGYVESGATQPDASTARTTDFAYLPVKVGDCPTLRQLADITSCRPGSTFVVPPGSDVDDGGAFAKYATPGGRVDLNTPDEKYTGTPELWTIPKDARRAAARVDPTGSTSYGIFATPQAVDVSLLRRPGSEIMVSLDPEQPDAIEYLRNTGATFGPDAYVSMIRNVTEKSGYIQLRRGLFAGATLTMALIGASLLVTMLEQLRDRRKLLAVLVAFGTRRTALAWSVLWQTAIPVVLGLLLAGVGGIGLGAALLAMVGEPFRADWGGVAAMSAIGAGVVFAVTLLSLPPLWRMMRPDGLRTE</sequence>
<evidence type="ECO:0000256" key="6">
    <source>
        <dbReference type="SAM" id="MobiDB-lite"/>
    </source>
</evidence>
<evidence type="ECO:0000256" key="7">
    <source>
        <dbReference type="SAM" id="Phobius"/>
    </source>
</evidence>
<dbReference type="InterPro" id="IPR003838">
    <property type="entry name" value="ABC3_permease_C"/>
</dbReference>
<keyword evidence="5 7" id="KW-0472">Membrane</keyword>
<feature type="domain" description="ABC3 transporter permease C-terminal" evidence="8">
    <location>
        <begin position="694"/>
        <end position="804"/>
    </location>
</feature>
<feature type="transmembrane region" description="Helical" evidence="7">
    <location>
        <begin position="322"/>
        <end position="343"/>
    </location>
</feature>
<gene>
    <name evidence="9" type="ORF">ACFO3J_14570</name>
</gene>
<dbReference type="RefSeq" id="WP_386429805.1">
    <property type="nucleotide sequence ID" value="NZ_JBHSBB010000010.1"/>
</dbReference>
<evidence type="ECO:0000256" key="5">
    <source>
        <dbReference type="ARBA" id="ARBA00023136"/>
    </source>
</evidence>
<keyword evidence="3 7" id="KW-0812">Transmembrane</keyword>
<dbReference type="PANTHER" id="PTHR30287:SF2">
    <property type="entry name" value="BLL1001 PROTEIN"/>
    <property type="match status" value="1"/>
</dbReference>
<dbReference type="Pfam" id="PF02687">
    <property type="entry name" value="FtsX"/>
    <property type="match status" value="2"/>
</dbReference>
<feature type="transmembrane region" description="Helical" evidence="7">
    <location>
        <begin position="444"/>
        <end position="464"/>
    </location>
</feature>
<evidence type="ECO:0000259" key="8">
    <source>
        <dbReference type="Pfam" id="PF02687"/>
    </source>
</evidence>
<comment type="subcellular location">
    <subcellularLocation>
        <location evidence="1">Cell membrane</location>
        <topology evidence="1">Multi-pass membrane protein</topology>
    </subcellularLocation>
</comment>
<name>A0ABV8HP73_9ACTN</name>
<dbReference type="EMBL" id="JBHSBB010000010">
    <property type="protein sequence ID" value="MFC4032702.1"/>
    <property type="molecule type" value="Genomic_DNA"/>
</dbReference>
<comment type="caution">
    <text evidence="9">The sequence shown here is derived from an EMBL/GenBank/DDBJ whole genome shotgun (WGS) entry which is preliminary data.</text>
</comment>
<evidence type="ECO:0000256" key="2">
    <source>
        <dbReference type="ARBA" id="ARBA00022475"/>
    </source>
</evidence>
<evidence type="ECO:0000313" key="9">
    <source>
        <dbReference type="EMBL" id="MFC4032702.1"/>
    </source>
</evidence>
<feature type="region of interest" description="Disordered" evidence="6">
    <location>
        <begin position="1"/>
        <end position="31"/>
    </location>
</feature>
<keyword evidence="2" id="KW-1003">Cell membrane</keyword>
<accession>A0ABV8HP73</accession>